<dbReference type="InterPro" id="IPR050515">
    <property type="entry name" value="Beta-lactam/transpept"/>
</dbReference>
<evidence type="ECO:0000256" key="1">
    <source>
        <dbReference type="SAM" id="SignalP"/>
    </source>
</evidence>
<dbReference type="KEGG" id="car:cauri_1549"/>
<dbReference type="GO" id="GO:0071972">
    <property type="term" value="F:peptidoglycan L,D-transpeptidase activity"/>
    <property type="evidence" value="ECO:0007669"/>
    <property type="project" value="TreeGrafter"/>
</dbReference>
<proteinExistence type="predicted"/>
<protein>
    <submittedName>
        <fullName evidence="4">Putative penicillin-binding protein 2</fullName>
    </submittedName>
</protein>
<evidence type="ECO:0000259" key="2">
    <source>
        <dbReference type="Pfam" id="PF00905"/>
    </source>
</evidence>
<sequence length="623" mass="66578">MLLRCPSMKKFVALLGAASIAASSLVGCTPKPVSARPVAEQFLEDMETRNNEDLAQLVDDSTTATNTLDATFAGLQAEGLDVELTDVEQEEAKATAHYSVTWTLPRNRSLRYDTSMALTRKDKDWTVRWQPSIIHPELGAHQHLELRSIAPKRAGVVSSDGVELMSPGLQYRLVVDTDAVDDPRPVAAKVSGALSQAHEEDDSFPEIDSGELAKNLEEVDGAYSVTMLNEAQAARLRPVLENQKGIRFNEEPALITRDTGLAPDILARVRAMVSEDVDGTNGWSVSVVNEHGAALSDVEYHEPEAAPSVKVSLDYDVQRAAQEAVNLRPEYEAMIVAMRPSTGEILAVAQTPEADKKGDIALQGQFPPGSVFKIITASAGVDKQGLSPDSIVPCPGTMDLYGRTVTNYNGFSLGSVPLRQAFAQSCNTTFAQISTDLPKGELRDVGKQYGLGIDYEVPGLSTLTGSVPEGETPLERTEAGYGQGLDLVSPFGMALVSSTVAAGKTPTPTLIESRETKVSEEVPAPSEETLAQVRDMMRQVVASGTAAGMQAQGTVYGKTGEAEINGGSHAWFTGFRDDDIAFATLVVLGGGSTISVNITDNFLQRLDTLRAEGHGEVASAQEQ</sequence>
<keyword evidence="5" id="KW-1185">Reference proteome</keyword>
<dbReference type="GO" id="GO:0071555">
    <property type="term" value="P:cell wall organization"/>
    <property type="evidence" value="ECO:0007669"/>
    <property type="project" value="TreeGrafter"/>
</dbReference>
<dbReference type="InterPro" id="IPR032710">
    <property type="entry name" value="NTF2-like_dom_sf"/>
</dbReference>
<evidence type="ECO:0000313" key="5">
    <source>
        <dbReference type="Proteomes" id="UP000002077"/>
    </source>
</evidence>
<dbReference type="SUPFAM" id="SSF54427">
    <property type="entry name" value="NTF2-like"/>
    <property type="match status" value="1"/>
</dbReference>
<feature type="domain" description="Penicillin-binding protein transpeptidase" evidence="2">
    <location>
        <begin position="334"/>
        <end position="600"/>
    </location>
</feature>
<name>C3PH38_CORA7</name>
<dbReference type="GO" id="GO:0008658">
    <property type="term" value="F:penicillin binding"/>
    <property type="evidence" value="ECO:0007669"/>
    <property type="project" value="InterPro"/>
</dbReference>
<dbReference type="InterPro" id="IPR001460">
    <property type="entry name" value="PCN-bd_Tpept"/>
</dbReference>
<dbReference type="Gene3D" id="3.40.710.10">
    <property type="entry name" value="DD-peptidase/beta-lactamase superfamily"/>
    <property type="match status" value="1"/>
</dbReference>
<gene>
    <name evidence="4" type="primary">pbp2B</name>
    <name evidence="4" type="ordered locus">cauri_1549</name>
</gene>
<dbReference type="PANTHER" id="PTHR30627">
    <property type="entry name" value="PEPTIDOGLYCAN D,D-TRANSPEPTIDASE"/>
    <property type="match status" value="1"/>
</dbReference>
<dbReference type="InterPro" id="IPR012338">
    <property type="entry name" value="Beta-lactam/transpept-like"/>
</dbReference>
<dbReference type="PROSITE" id="PS51257">
    <property type="entry name" value="PROKAR_LIPOPROTEIN"/>
    <property type="match status" value="1"/>
</dbReference>
<dbReference type="Pfam" id="PF00905">
    <property type="entry name" value="Transpeptidase"/>
    <property type="match status" value="1"/>
</dbReference>
<dbReference type="EMBL" id="CP001601">
    <property type="protein sequence ID" value="ACP33142.1"/>
    <property type="molecule type" value="Genomic_DNA"/>
</dbReference>
<feature type="domain" description="NTF2-like N-terminal transpeptidase" evidence="3">
    <location>
        <begin position="35"/>
        <end position="142"/>
    </location>
</feature>
<dbReference type="Gene3D" id="3.10.450.100">
    <property type="entry name" value="NTF2-like, domain 1"/>
    <property type="match status" value="1"/>
</dbReference>
<keyword evidence="1" id="KW-0732">Signal</keyword>
<dbReference type="AlphaFoldDB" id="C3PH38"/>
<feature type="chain" id="PRO_5039667857" evidence="1">
    <location>
        <begin position="29"/>
        <end position="623"/>
    </location>
</feature>
<dbReference type="STRING" id="548476.cauri_1549"/>
<dbReference type="SUPFAM" id="SSF56601">
    <property type="entry name" value="beta-lactamase/transpeptidase-like"/>
    <property type="match status" value="1"/>
</dbReference>
<dbReference type="Proteomes" id="UP000002077">
    <property type="component" value="Chromosome"/>
</dbReference>
<dbReference type="InterPro" id="IPR007887">
    <property type="entry name" value="MecA_N"/>
</dbReference>
<dbReference type="GO" id="GO:0046677">
    <property type="term" value="P:response to antibiotic"/>
    <property type="evidence" value="ECO:0007669"/>
    <property type="project" value="InterPro"/>
</dbReference>
<dbReference type="GO" id="GO:0005886">
    <property type="term" value="C:plasma membrane"/>
    <property type="evidence" value="ECO:0007669"/>
    <property type="project" value="TreeGrafter"/>
</dbReference>
<feature type="signal peptide" evidence="1">
    <location>
        <begin position="1"/>
        <end position="28"/>
    </location>
</feature>
<dbReference type="PANTHER" id="PTHR30627:SF24">
    <property type="entry name" value="PENICILLIN-BINDING PROTEIN 4B"/>
    <property type="match status" value="1"/>
</dbReference>
<evidence type="ECO:0000259" key="3">
    <source>
        <dbReference type="Pfam" id="PF05223"/>
    </source>
</evidence>
<reference evidence="4 5" key="1">
    <citation type="journal article" date="2010" name="BMC Genomics">
        <title>Complete genome sequence and lifestyle of black-pigmented Corynebacterium aurimucosum ATCC 700975 (formerly C. nigricans CN-1) isolated from a vaginal swab of a woman with spontaneous abortion.</title>
        <authorList>
            <person name="Trost E."/>
            <person name="Gotker S."/>
            <person name="Schneider J."/>
            <person name="Schneiker-Bekel S."/>
            <person name="Szczepanowski R."/>
            <person name="Tilker A."/>
            <person name="Viehoever P."/>
            <person name="Arnold W."/>
            <person name="Bekel T."/>
            <person name="Blom J."/>
            <person name="Gartemann K.H."/>
            <person name="Linke B."/>
            <person name="Goesmann A."/>
            <person name="Puhler A."/>
            <person name="Shukla S.K."/>
            <person name="Tauch A."/>
        </authorList>
    </citation>
    <scope>NUCLEOTIDE SEQUENCE [LARGE SCALE GENOMIC DNA]</scope>
    <source>
        <strain evidence="5">ATCC 700975 / DSM 44827 / CIP 107346 / CN-1</strain>
    </source>
</reference>
<dbReference type="eggNOG" id="COG0768">
    <property type="taxonomic scope" value="Bacteria"/>
</dbReference>
<accession>C3PH38</accession>
<evidence type="ECO:0000313" key="4">
    <source>
        <dbReference type="EMBL" id="ACP33142.1"/>
    </source>
</evidence>
<organism evidence="4 5">
    <name type="scientific">Corynebacterium aurimucosum (strain ATCC 700975 / DSM 44827 / CIP 107346 / CN-1)</name>
    <name type="common">Corynebacterium nigricans</name>
    <dbReference type="NCBI Taxonomy" id="548476"/>
    <lineage>
        <taxon>Bacteria</taxon>
        <taxon>Bacillati</taxon>
        <taxon>Actinomycetota</taxon>
        <taxon>Actinomycetes</taxon>
        <taxon>Mycobacteriales</taxon>
        <taxon>Corynebacteriaceae</taxon>
        <taxon>Corynebacterium</taxon>
    </lineage>
</organism>
<dbReference type="Pfam" id="PF05223">
    <property type="entry name" value="MecA_N"/>
    <property type="match status" value="1"/>
</dbReference>
<dbReference type="HOGENOM" id="CLU_025328_0_0_11"/>